<name>A0A078AV50_STYLE</name>
<keyword evidence="1" id="KW-0472">Membrane</keyword>
<dbReference type="EMBL" id="CCKQ01013106">
    <property type="protein sequence ID" value="CDW84738.1"/>
    <property type="molecule type" value="Genomic_DNA"/>
</dbReference>
<protein>
    <submittedName>
        <fullName evidence="2">Uncharacterized protein</fullName>
    </submittedName>
</protein>
<organism evidence="2 3">
    <name type="scientific">Stylonychia lemnae</name>
    <name type="common">Ciliate</name>
    <dbReference type="NCBI Taxonomy" id="5949"/>
    <lineage>
        <taxon>Eukaryota</taxon>
        <taxon>Sar</taxon>
        <taxon>Alveolata</taxon>
        <taxon>Ciliophora</taxon>
        <taxon>Intramacronucleata</taxon>
        <taxon>Spirotrichea</taxon>
        <taxon>Stichotrichia</taxon>
        <taxon>Sporadotrichida</taxon>
        <taxon>Oxytrichidae</taxon>
        <taxon>Stylonychinae</taxon>
        <taxon>Stylonychia</taxon>
    </lineage>
</organism>
<evidence type="ECO:0000313" key="2">
    <source>
        <dbReference type="EMBL" id="CDW84738.1"/>
    </source>
</evidence>
<gene>
    <name evidence="2" type="primary">Contig15081.g16071</name>
    <name evidence="2" type="ORF">STYLEM_13805</name>
</gene>
<dbReference type="AlphaFoldDB" id="A0A078AV50"/>
<keyword evidence="3" id="KW-1185">Reference proteome</keyword>
<proteinExistence type="predicted"/>
<reference evidence="2 3" key="1">
    <citation type="submission" date="2014-06" db="EMBL/GenBank/DDBJ databases">
        <authorList>
            <person name="Swart Estienne"/>
        </authorList>
    </citation>
    <scope>NUCLEOTIDE SEQUENCE [LARGE SCALE GENOMIC DNA]</scope>
    <source>
        <strain evidence="2 3">130c</strain>
    </source>
</reference>
<feature type="transmembrane region" description="Helical" evidence="1">
    <location>
        <begin position="176"/>
        <end position="205"/>
    </location>
</feature>
<dbReference type="InParanoid" id="A0A078AV50"/>
<evidence type="ECO:0000313" key="3">
    <source>
        <dbReference type="Proteomes" id="UP000039865"/>
    </source>
</evidence>
<keyword evidence="1" id="KW-1133">Transmembrane helix</keyword>
<sequence>MTIILRKSQIKKDFFRQAQQLLIVDARHAQTKIRFSVFKTLRGLVHVYRQLKNLQMQKSALQMQVSGTICKYLFRMPPKAGPNDYMIVNTTIMQRAIAIGHIAQTYLEPQLNETVFINSTTSSIKIKYPFQMFMTVYGNSTFKGNFQFKYQFIDMPGPDGNTPQTNSRSSSTTDEFSLLSIILIAVFVPVGVILITSVIGLLIYFHRKNTKLKRIKQLKSNSKVKEPEKIPEKGINFANDEEYFKMILSQKIRMELGFDGSGNNSLSGNANFLGNNQAGTTLDNNSVGSDLKMPLQKTDALQSDFGDQNSNEMYKLKTATPEDLKNKNLKQYPSPINDQKYNKVQQEPQVQTQNISRQISSVVPHQQQQTKTISRQVTGQEVNYDDQRIKRAPTNVMSIQQINQQYSNQNNNSLPPINVKGSSLPPISFNNKNQFGDLMLQEADDDL</sequence>
<evidence type="ECO:0000256" key="1">
    <source>
        <dbReference type="SAM" id="Phobius"/>
    </source>
</evidence>
<dbReference type="Proteomes" id="UP000039865">
    <property type="component" value="Unassembled WGS sequence"/>
</dbReference>
<accession>A0A078AV50</accession>
<keyword evidence="1" id="KW-0812">Transmembrane</keyword>